<keyword evidence="5 6" id="KW-0472">Membrane</keyword>
<reference evidence="7 8" key="1">
    <citation type="submission" date="2006-10" db="EMBL/GenBank/DDBJ databases">
        <title>The Genome Sequence of Batrachochytrium dendrobatidis JEL423.</title>
        <authorList>
            <consortium name="The Broad Institute Genome Sequencing Platform"/>
            <person name="Birren B."/>
            <person name="Lander E."/>
            <person name="Galagan J."/>
            <person name="Cuomo C."/>
            <person name="Devon K."/>
            <person name="Jaffe D."/>
            <person name="Butler J."/>
            <person name="Alvarez P."/>
            <person name="Gnerre S."/>
            <person name="Grabherr M."/>
            <person name="Kleber M."/>
            <person name="Mauceli E."/>
            <person name="Brockman W."/>
            <person name="Young S."/>
            <person name="LaButti K."/>
            <person name="Sykes S."/>
            <person name="DeCaprio D."/>
            <person name="Crawford M."/>
            <person name="Koehrsen M."/>
            <person name="Engels R."/>
            <person name="Montgomery P."/>
            <person name="Pearson M."/>
            <person name="Howarth C."/>
            <person name="Larson L."/>
            <person name="White J."/>
            <person name="O'Leary S."/>
            <person name="Kodira C."/>
            <person name="Zeng Q."/>
            <person name="Yandava C."/>
            <person name="Alvarado L."/>
            <person name="Longcore J."/>
            <person name="James T."/>
        </authorList>
    </citation>
    <scope>NUCLEOTIDE SEQUENCE [LARGE SCALE GENOMIC DNA]</scope>
    <source>
        <strain evidence="7 8">JEL423</strain>
    </source>
</reference>
<dbReference type="Pfam" id="PF09451">
    <property type="entry name" value="ATG27"/>
    <property type="match status" value="1"/>
</dbReference>
<sequence length="287" mass="31209">MNLYMPSIAVSWKTVVRSIVTAALAIQTTTAFANSQQLPAIFLDSSNPGCIFSINGLSYNLSSVFLTPFFNATLSEDFHAPTLDVVNLYGSPCSVMTVDQSKPSEDQCPTNTRFCEITTNWKHTDARITNVRQYVAGDAAIAATTAISDGISLSYNGLNETMVILNIHCKKEIVAPSEPRVVIDLKQIQLNWDHAGGCGTSIPTGSSPGSSSMSTTGFFFTILFAGLFGYFIIGMAYNYSVLKISNFPDILPHHELWTALALNTMDFFAFLRNKLTGSFGGNNYVSL</sequence>
<keyword evidence="2 6" id="KW-0812">Transmembrane</keyword>
<evidence type="ECO:0000256" key="5">
    <source>
        <dbReference type="ARBA" id="ARBA00023136"/>
    </source>
</evidence>
<proteinExistence type="predicted"/>
<evidence type="ECO:0000256" key="1">
    <source>
        <dbReference type="ARBA" id="ARBA00004167"/>
    </source>
</evidence>
<feature type="transmembrane region" description="Helical" evidence="6">
    <location>
        <begin position="217"/>
        <end position="237"/>
    </location>
</feature>
<evidence type="ECO:0000256" key="4">
    <source>
        <dbReference type="ARBA" id="ARBA00022989"/>
    </source>
</evidence>
<keyword evidence="3" id="KW-0732">Signal</keyword>
<reference evidence="7 8" key="2">
    <citation type="submission" date="2016-05" db="EMBL/GenBank/DDBJ databases">
        <title>Lineage-specific infection strategies underlie the spectrum of fungal disease in amphibians.</title>
        <authorList>
            <person name="Cuomo C.A."/>
            <person name="Farrer R.A."/>
            <person name="James T."/>
            <person name="Longcore J."/>
            <person name="Birren B."/>
        </authorList>
    </citation>
    <scope>NUCLEOTIDE SEQUENCE [LARGE SCALE GENOMIC DNA]</scope>
    <source>
        <strain evidence="7 8">JEL423</strain>
    </source>
</reference>
<evidence type="ECO:0000256" key="3">
    <source>
        <dbReference type="ARBA" id="ARBA00022729"/>
    </source>
</evidence>
<evidence type="ECO:0000313" key="8">
    <source>
        <dbReference type="Proteomes" id="UP000077115"/>
    </source>
</evidence>
<accession>A0A177W7G6</accession>
<dbReference type="InterPro" id="IPR018939">
    <property type="entry name" value="Autophagy-rel_prot_27"/>
</dbReference>
<evidence type="ECO:0000313" key="7">
    <source>
        <dbReference type="EMBL" id="OAJ36009.1"/>
    </source>
</evidence>
<comment type="subcellular location">
    <subcellularLocation>
        <location evidence="1">Membrane</location>
        <topology evidence="1">Single-pass membrane protein</topology>
    </subcellularLocation>
</comment>
<name>A0A177W7G6_BATDL</name>
<dbReference type="PANTHER" id="PTHR15071:SF36">
    <property type="entry name" value="MRH DOMAIN-CONTAINING PROTEIN"/>
    <property type="match status" value="1"/>
</dbReference>
<dbReference type="EMBL" id="DS022300">
    <property type="protein sequence ID" value="OAJ36009.1"/>
    <property type="molecule type" value="Genomic_DNA"/>
</dbReference>
<dbReference type="GO" id="GO:0012505">
    <property type="term" value="C:endomembrane system"/>
    <property type="evidence" value="ECO:0007669"/>
    <property type="project" value="UniProtKB-ARBA"/>
</dbReference>
<dbReference type="PANTHER" id="PTHR15071">
    <property type="entry name" value="MANNOSE-6-PHOSPHATE RECEPTOR FAMILY MEMBER"/>
    <property type="match status" value="1"/>
</dbReference>
<protein>
    <submittedName>
        <fullName evidence="7">Uncharacterized protein</fullName>
    </submittedName>
</protein>
<keyword evidence="4 6" id="KW-1133">Transmembrane helix</keyword>
<dbReference type="Proteomes" id="UP000077115">
    <property type="component" value="Unassembled WGS sequence"/>
</dbReference>
<dbReference type="AlphaFoldDB" id="A0A177W7G6"/>
<evidence type="ECO:0000256" key="2">
    <source>
        <dbReference type="ARBA" id="ARBA00022692"/>
    </source>
</evidence>
<evidence type="ECO:0000256" key="6">
    <source>
        <dbReference type="SAM" id="Phobius"/>
    </source>
</evidence>
<dbReference type="GO" id="GO:0016020">
    <property type="term" value="C:membrane"/>
    <property type="evidence" value="ECO:0007669"/>
    <property type="project" value="UniProtKB-SubCell"/>
</dbReference>
<dbReference type="OrthoDB" id="29460at2759"/>
<gene>
    <name evidence="7" type="ORF">BDEG_20229</name>
</gene>
<dbReference type="VEuPathDB" id="FungiDB:BDEG_20229"/>
<organism evidence="7 8">
    <name type="scientific">Batrachochytrium dendrobatidis (strain JEL423)</name>
    <dbReference type="NCBI Taxonomy" id="403673"/>
    <lineage>
        <taxon>Eukaryota</taxon>
        <taxon>Fungi</taxon>
        <taxon>Fungi incertae sedis</taxon>
        <taxon>Chytridiomycota</taxon>
        <taxon>Chytridiomycota incertae sedis</taxon>
        <taxon>Chytridiomycetes</taxon>
        <taxon>Rhizophydiales</taxon>
        <taxon>Rhizophydiales incertae sedis</taxon>
        <taxon>Batrachochytrium</taxon>
    </lineage>
</organism>